<protein>
    <submittedName>
        <fullName evidence="2">Putative nucleotidyltransferases</fullName>
    </submittedName>
</protein>
<dbReference type="Proteomes" id="UP000184671">
    <property type="component" value="Unassembled WGS sequence"/>
</dbReference>
<feature type="domain" description="Polymerase beta nucleotidyltransferase" evidence="1">
    <location>
        <begin position="20"/>
        <end position="113"/>
    </location>
</feature>
<name>A0A1M4MN15_9EURY</name>
<proteinExistence type="predicted"/>
<reference evidence="2 3" key="1">
    <citation type="submission" date="2016-08" db="EMBL/GenBank/DDBJ databases">
        <authorList>
            <person name="Seilhamer J.J."/>
        </authorList>
    </citation>
    <scope>NUCLEOTIDE SEQUENCE [LARGE SCALE GENOMIC DNA]</scope>
    <source>
        <strain evidence="2">L21-II-0</strain>
    </source>
</reference>
<keyword evidence="2" id="KW-0808">Transferase</keyword>
<gene>
    <name evidence="2" type="ORF">L21_2250</name>
</gene>
<dbReference type="Pfam" id="PF18765">
    <property type="entry name" value="Polbeta"/>
    <property type="match status" value="1"/>
</dbReference>
<dbReference type="PANTHER" id="PTHR43852">
    <property type="entry name" value="NUCLEOTIDYLTRANSFERASE"/>
    <property type="match status" value="1"/>
</dbReference>
<sequence>MRKVKGEVDEVDRERIIGQLRRCLDGREDILLGYLYGSFLRHGEFHDIDIALFVSGERDPYELYKYTMGIASDLERCITPRYEIDLRLLNDAPVEFQYEVVKTGRLLVSRDEETRIAFEADVIAQFLDLKYLYDTIDRALLARVGE</sequence>
<dbReference type="InterPro" id="IPR052930">
    <property type="entry name" value="TA_antitoxin_MntA"/>
</dbReference>
<accession>A0A1M4MN15</accession>
<dbReference type="AlphaFoldDB" id="A0A1M4MN15"/>
<evidence type="ECO:0000313" key="2">
    <source>
        <dbReference type="EMBL" id="SCL76324.1"/>
    </source>
</evidence>
<dbReference type="Gene3D" id="3.30.460.10">
    <property type="entry name" value="Beta Polymerase, domain 2"/>
    <property type="match status" value="1"/>
</dbReference>
<dbReference type="PANTHER" id="PTHR43852:SF3">
    <property type="entry name" value="NUCLEOTIDYLTRANSFERASE"/>
    <property type="match status" value="1"/>
</dbReference>
<evidence type="ECO:0000259" key="1">
    <source>
        <dbReference type="Pfam" id="PF18765"/>
    </source>
</evidence>
<dbReference type="EMBL" id="FMID01000055">
    <property type="protein sequence ID" value="SCL76324.1"/>
    <property type="molecule type" value="Genomic_DNA"/>
</dbReference>
<dbReference type="SUPFAM" id="SSF81301">
    <property type="entry name" value="Nucleotidyltransferase"/>
    <property type="match status" value="1"/>
</dbReference>
<organism evidence="2 3">
    <name type="scientific">Methanoculleus chikugoensis</name>
    <dbReference type="NCBI Taxonomy" id="118126"/>
    <lineage>
        <taxon>Archaea</taxon>
        <taxon>Methanobacteriati</taxon>
        <taxon>Methanobacteriota</taxon>
        <taxon>Stenosarchaea group</taxon>
        <taxon>Methanomicrobia</taxon>
        <taxon>Methanomicrobiales</taxon>
        <taxon>Methanomicrobiaceae</taxon>
        <taxon>Methanoculleus</taxon>
    </lineage>
</organism>
<dbReference type="InterPro" id="IPR041633">
    <property type="entry name" value="Polbeta"/>
</dbReference>
<evidence type="ECO:0000313" key="3">
    <source>
        <dbReference type="Proteomes" id="UP000184671"/>
    </source>
</evidence>
<dbReference type="InterPro" id="IPR043519">
    <property type="entry name" value="NT_sf"/>
</dbReference>
<dbReference type="STRING" id="118126.L21_2250"/>
<dbReference type="GO" id="GO:0016740">
    <property type="term" value="F:transferase activity"/>
    <property type="evidence" value="ECO:0007669"/>
    <property type="project" value="UniProtKB-KW"/>
</dbReference>
<dbReference type="CDD" id="cd05403">
    <property type="entry name" value="NT_KNTase_like"/>
    <property type="match status" value="1"/>
</dbReference>
<dbReference type="OrthoDB" id="23323at2157"/>